<dbReference type="EMBL" id="PQFF01000032">
    <property type="protein sequence ID" value="RHZ87502.1"/>
    <property type="molecule type" value="Genomic_DNA"/>
</dbReference>
<dbReference type="SUPFAM" id="SSF53098">
    <property type="entry name" value="Ribonuclease H-like"/>
    <property type="match status" value="1"/>
</dbReference>
<keyword evidence="3" id="KW-1185">Reference proteome</keyword>
<protein>
    <recommendedName>
        <fullName evidence="1">HAT C-terminal dimerisation domain-containing protein</fullName>
    </recommendedName>
</protein>
<organism evidence="2 3">
    <name type="scientific">Diversispora epigaea</name>
    <dbReference type="NCBI Taxonomy" id="1348612"/>
    <lineage>
        <taxon>Eukaryota</taxon>
        <taxon>Fungi</taxon>
        <taxon>Fungi incertae sedis</taxon>
        <taxon>Mucoromycota</taxon>
        <taxon>Glomeromycotina</taxon>
        <taxon>Glomeromycetes</taxon>
        <taxon>Diversisporales</taxon>
        <taxon>Diversisporaceae</taxon>
        <taxon>Diversispora</taxon>
    </lineage>
</organism>
<comment type="caution">
    <text evidence="2">The sequence shown here is derived from an EMBL/GenBank/DDBJ whole genome shotgun (WGS) entry which is preliminary data.</text>
</comment>
<dbReference type="GO" id="GO:0046983">
    <property type="term" value="F:protein dimerization activity"/>
    <property type="evidence" value="ECO:0007669"/>
    <property type="project" value="InterPro"/>
</dbReference>
<dbReference type="InterPro" id="IPR008906">
    <property type="entry name" value="HATC_C_dom"/>
</dbReference>
<evidence type="ECO:0000313" key="3">
    <source>
        <dbReference type="Proteomes" id="UP000266861"/>
    </source>
</evidence>
<dbReference type="Proteomes" id="UP000266861">
    <property type="component" value="Unassembled WGS sequence"/>
</dbReference>
<dbReference type="OrthoDB" id="1301613at2759"/>
<reference evidence="2 3" key="1">
    <citation type="submission" date="2018-08" db="EMBL/GenBank/DDBJ databases">
        <title>Genome and evolution of the arbuscular mycorrhizal fungus Diversispora epigaea (formerly Glomus versiforme) and its bacterial endosymbionts.</title>
        <authorList>
            <person name="Sun X."/>
            <person name="Fei Z."/>
            <person name="Harrison M."/>
        </authorList>
    </citation>
    <scope>NUCLEOTIDE SEQUENCE [LARGE SCALE GENOMIC DNA]</scope>
    <source>
        <strain evidence="2 3">IT104</strain>
    </source>
</reference>
<sequence length="106" mass="12263">MPLYDWTRKGDVLHLREQSGHGELPTHILGEQNVNADRISVRNSSLEPYILEETFVSPNQCVMARTFSTAGRIINDYRSNLTLETVETLICSQDWLKSIKERDWIN</sequence>
<accession>A0A397JJP7</accession>
<feature type="domain" description="HAT C-terminal dimerisation" evidence="1">
    <location>
        <begin position="64"/>
        <end position="96"/>
    </location>
</feature>
<dbReference type="AlphaFoldDB" id="A0A397JJP7"/>
<evidence type="ECO:0000259" key="1">
    <source>
        <dbReference type="Pfam" id="PF05699"/>
    </source>
</evidence>
<gene>
    <name evidence="2" type="ORF">Glove_34g30</name>
</gene>
<proteinExistence type="predicted"/>
<dbReference type="InterPro" id="IPR012337">
    <property type="entry name" value="RNaseH-like_sf"/>
</dbReference>
<evidence type="ECO:0000313" key="2">
    <source>
        <dbReference type="EMBL" id="RHZ87502.1"/>
    </source>
</evidence>
<name>A0A397JJP7_9GLOM</name>
<dbReference type="Pfam" id="PF05699">
    <property type="entry name" value="Dimer_Tnp_hAT"/>
    <property type="match status" value="1"/>
</dbReference>